<dbReference type="GO" id="GO:0043866">
    <property type="term" value="F:adenylyl-sulfate reductase (thioredoxin) activity"/>
    <property type="evidence" value="ECO:0007669"/>
    <property type="project" value="UniProtKB-EC"/>
</dbReference>
<evidence type="ECO:0000259" key="6">
    <source>
        <dbReference type="Pfam" id="PF01507"/>
    </source>
</evidence>
<dbReference type="KEGG" id="bsol:FSW04_01040"/>
<dbReference type="GO" id="GO:0004604">
    <property type="term" value="F:phosphoadenylyl-sulfate reductase (thioredoxin) activity"/>
    <property type="evidence" value="ECO:0007669"/>
    <property type="project" value="UniProtKB-UniRule"/>
</dbReference>
<feature type="domain" description="Phosphoadenosine phosphosulphate reductase" evidence="6">
    <location>
        <begin position="87"/>
        <end position="250"/>
    </location>
</feature>
<evidence type="ECO:0000256" key="3">
    <source>
        <dbReference type="ARBA" id="ARBA00024327"/>
    </source>
</evidence>
<dbReference type="PANTHER" id="PTHR46509:SF1">
    <property type="entry name" value="PHOSPHOADENOSINE PHOSPHOSULFATE REDUCTASE"/>
    <property type="match status" value="1"/>
</dbReference>
<dbReference type="GO" id="GO:0019379">
    <property type="term" value="P:sulfate assimilation, phosphoadenylyl sulfate reduction by phosphoadenylyl-sulfate reductase (thioredoxin)"/>
    <property type="evidence" value="ECO:0007669"/>
    <property type="project" value="UniProtKB-UniRule"/>
</dbReference>
<name>A0A5B8UBK9_9ACTN</name>
<evidence type="ECO:0000256" key="4">
    <source>
        <dbReference type="HAMAP-Rule" id="MF_00063"/>
    </source>
</evidence>
<comment type="function">
    <text evidence="4">Catalyzes the formation of sulfite from adenosine 5'-phosphosulfate (APS) using thioredoxin as an electron donor.</text>
</comment>
<gene>
    <name evidence="4" type="primary">cysH</name>
    <name evidence="7" type="ORF">FSW04_01040</name>
</gene>
<dbReference type="HAMAP" id="MF_00063">
    <property type="entry name" value="CysH"/>
    <property type="match status" value="1"/>
</dbReference>
<feature type="active site" description="Nucleophile; cysteine thiosulfonate intermediate" evidence="4">
    <location>
        <position position="266"/>
    </location>
</feature>
<dbReference type="NCBIfam" id="NF002537">
    <property type="entry name" value="PRK02090.1"/>
    <property type="match status" value="1"/>
</dbReference>
<dbReference type="Pfam" id="PF01507">
    <property type="entry name" value="PAPS_reduct"/>
    <property type="match status" value="1"/>
</dbReference>
<organism evidence="7 8">
    <name type="scientific">Baekduia soli</name>
    <dbReference type="NCBI Taxonomy" id="496014"/>
    <lineage>
        <taxon>Bacteria</taxon>
        <taxon>Bacillati</taxon>
        <taxon>Actinomycetota</taxon>
        <taxon>Thermoleophilia</taxon>
        <taxon>Solirubrobacterales</taxon>
        <taxon>Baekduiaceae</taxon>
        <taxon>Baekduia</taxon>
    </lineage>
</organism>
<dbReference type="InterPro" id="IPR014729">
    <property type="entry name" value="Rossmann-like_a/b/a_fold"/>
</dbReference>
<comment type="pathway">
    <text evidence="3 4">Sulfur metabolism; hydrogen sulfide biosynthesis; sulfite from sulfate.</text>
</comment>
<dbReference type="SUPFAM" id="SSF52402">
    <property type="entry name" value="Adenine nucleotide alpha hydrolases-like"/>
    <property type="match status" value="1"/>
</dbReference>
<reference evidence="7 8" key="1">
    <citation type="journal article" date="2018" name="J. Microbiol.">
        <title>Baekduia soli gen. nov., sp. nov., a novel bacterium isolated from the soil of Baekdu Mountain and proposal of a novel family name, Baekduiaceae fam. nov.</title>
        <authorList>
            <person name="An D.S."/>
            <person name="Siddiqi M.Z."/>
            <person name="Kim K.H."/>
            <person name="Yu H.S."/>
            <person name="Im W.T."/>
        </authorList>
    </citation>
    <scope>NUCLEOTIDE SEQUENCE [LARGE SCALE GENOMIC DNA]</scope>
    <source>
        <strain evidence="7 8">BR7-21</strain>
    </source>
</reference>
<feature type="binding site" evidence="4">
    <location>
        <position position="244"/>
    </location>
    <ligand>
        <name>[4Fe-4S] cluster</name>
        <dbReference type="ChEBI" id="CHEBI:49883"/>
    </ligand>
</feature>
<dbReference type="OrthoDB" id="9794018at2"/>
<comment type="similarity">
    <text evidence="1 4">Belongs to the PAPS reductase family. CysH subfamily.</text>
</comment>
<feature type="compositionally biased region" description="Basic residues" evidence="5">
    <location>
        <begin position="37"/>
        <end position="47"/>
    </location>
</feature>
<dbReference type="GO" id="GO:0005737">
    <property type="term" value="C:cytoplasm"/>
    <property type="evidence" value="ECO:0007669"/>
    <property type="project" value="UniProtKB-SubCell"/>
</dbReference>
<feature type="compositionally biased region" description="Basic residues" evidence="5">
    <location>
        <begin position="1"/>
        <end position="11"/>
    </location>
</feature>
<comment type="catalytic activity">
    <reaction evidence="4">
        <text>[thioredoxin]-disulfide + sulfite + AMP + 2 H(+) = adenosine 5'-phosphosulfate + [thioredoxin]-dithiol</text>
        <dbReference type="Rhea" id="RHEA:21976"/>
        <dbReference type="Rhea" id="RHEA-COMP:10698"/>
        <dbReference type="Rhea" id="RHEA-COMP:10700"/>
        <dbReference type="ChEBI" id="CHEBI:15378"/>
        <dbReference type="ChEBI" id="CHEBI:17359"/>
        <dbReference type="ChEBI" id="CHEBI:29950"/>
        <dbReference type="ChEBI" id="CHEBI:50058"/>
        <dbReference type="ChEBI" id="CHEBI:58243"/>
        <dbReference type="ChEBI" id="CHEBI:456215"/>
        <dbReference type="EC" id="1.8.4.10"/>
    </reaction>
</comment>
<dbReference type="Proteomes" id="UP000321805">
    <property type="component" value="Chromosome"/>
</dbReference>
<keyword evidence="4" id="KW-0963">Cytoplasm</keyword>
<feature type="binding site" evidence="4">
    <location>
        <position position="162"/>
    </location>
    <ligand>
        <name>[4Fe-4S] cluster</name>
        <dbReference type="ChEBI" id="CHEBI:49883"/>
    </ligand>
</feature>
<dbReference type="EMBL" id="CP042430">
    <property type="protein sequence ID" value="QEC50599.1"/>
    <property type="molecule type" value="Genomic_DNA"/>
</dbReference>
<comment type="subcellular location">
    <subcellularLocation>
        <location evidence="4">Cytoplasm</location>
    </subcellularLocation>
</comment>
<dbReference type="InterPro" id="IPR004511">
    <property type="entry name" value="PAPS/APS_Rdtase"/>
</dbReference>
<dbReference type="GO" id="GO:0046872">
    <property type="term" value="F:metal ion binding"/>
    <property type="evidence" value="ECO:0007669"/>
    <property type="project" value="UniProtKB-KW"/>
</dbReference>
<keyword evidence="2 4" id="KW-0560">Oxidoreductase</keyword>
<proteinExistence type="inferred from homology"/>
<sequence>MGAHVRGRAHRGRDVQGLRRPRRHGPLRGRGQGRPGPARRVRARHHEHVPGLGSPPALRRPAWRGRVRGLGEQLTETLRQATGHDRLVLLCSFQKEESVILDELAAVAGGLDGIRVVTIDTGVLFAETLATWKRFEDHFGVRIEVQDAASPSEPWTGPEHCCTPLKVAGLERALGDADAWVTGVRREQAATRADAELVEVDPRRGIAKYNPLAFWTEKDIWNRILERGLPYHPLHDQGYASIGCACCTQPGDGREGRWAGTDKTECGLHVV</sequence>
<evidence type="ECO:0000313" key="7">
    <source>
        <dbReference type="EMBL" id="QEC50599.1"/>
    </source>
</evidence>
<keyword evidence="4" id="KW-0408">Iron</keyword>
<keyword evidence="8" id="KW-1185">Reference proteome</keyword>
<dbReference type="GO" id="GO:0070814">
    <property type="term" value="P:hydrogen sulfide biosynthetic process"/>
    <property type="evidence" value="ECO:0007669"/>
    <property type="project" value="UniProtKB-UniRule"/>
</dbReference>
<keyword evidence="4" id="KW-0411">Iron-sulfur</keyword>
<dbReference type="GO" id="GO:0051539">
    <property type="term" value="F:4 iron, 4 sulfur cluster binding"/>
    <property type="evidence" value="ECO:0007669"/>
    <property type="project" value="UniProtKB-UniRule"/>
</dbReference>
<dbReference type="EC" id="1.8.4.10" evidence="4"/>
<dbReference type="AlphaFoldDB" id="A0A5B8UBK9"/>
<evidence type="ECO:0000256" key="1">
    <source>
        <dbReference type="ARBA" id="ARBA00009732"/>
    </source>
</evidence>
<dbReference type="Gene3D" id="3.40.50.620">
    <property type="entry name" value="HUPs"/>
    <property type="match status" value="1"/>
</dbReference>
<keyword evidence="4" id="KW-0479">Metal-binding</keyword>
<dbReference type="PANTHER" id="PTHR46509">
    <property type="entry name" value="PHOSPHOADENOSINE PHOSPHOSULFATE REDUCTASE"/>
    <property type="match status" value="1"/>
</dbReference>
<comment type="cofactor">
    <cofactor evidence="4">
        <name>[4Fe-4S] cluster</name>
        <dbReference type="ChEBI" id="CHEBI:49883"/>
    </cofactor>
    <text evidence="4">Binds 1 [4Fe-4S] cluster per subunit.</text>
</comment>
<feature type="binding site" evidence="4">
    <location>
        <position position="161"/>
    </location>
    <ligand>
        <name>[4Fe-4S] cluster</name>
        <dbReference type="ChEBI" id="CHEBI:49883"/>
    </ligand>
</feature>
<evidence type="ECO:0000313" key="8">
    <source>
        <dbReference type="Proteomes" id="UP000321805"/>
    </source>
</evidence>
<protein>
    <recommendedName>
        <fullName evidence="4">Adenosine 5'-phosphosulfate reductase</fullName>
        <shortName evidence="4">APS reductase</shortName>
        <ecNumber evidence="4">1.8.4.10</ecNumber>
    </recommendedName>
    <alternativeName>
        <fullName evidence="4">5'-adenylylsulfate reductase</fullName>
    </alternativeName>
    <alternativeName>
        <fullName evidence="4">Thioredoxin-dependent 5'-adenylylsulfate reductase</fullName>
    </alternativeName>
</protein>
<feature type="region of interest" description="Disordered" evidence="5">
    <location>
        <begin position="1"/>
        <end position="58"/>
    </location>
</feature>
<evidence type="ECO:0000256" key="2">
    <source>
        <dbReference type="ARBA" id="ARBA00023002"/>
    </source>
</evidence>
<accession>A0A5B8UBK9</accession>
<feature type="binding site" evidence="4">
    <location>
        <position position="247"/>
    </location>
    <ligand>
        <name>[4Fe-4S] cluster</name>
        <dbReference type="ChEBI" id="CHEBI:49883"/>
    </ligand>
</feature>
<evidence type="ECO:0000256" key="5">
    <source>
        <dbReference type="SAM" id="MobiDB-lite"/>
    </source>
</evidence>
<dbReference type="InterPro" id="IPR002500">
    <property type="entry name" value="PAPS_reduct_dom"/>
</dbReference>